<evidence type="ECO:0000256" key="4">
    <source>
        <dbReference type="ARBA" id="ARBA00023163"/>
    </source>
</evidence>
<keyword evidence="2" id="KW-0805">Transcription regulation</keyword>
<protein>
    <submittedName>
        <fullName evidence="8">B3 domain-containing protein Os01g0723500-like</fullName>
    </submittedName>
</protein>
<dbReference type="KEGG" id="nnu:104602076"/>
<feature type="domain" description="TF-B3" evidence="6">
    <location>
        <begin position="253"/>
        <end position="347"/>
    </location>
</feature>
<dbReference type="PANTHER" id="PTHR31920">
    <property type="entry name" value="B3 DOMAIN-CONTAINING"/>
    <property type="match status" value="1"/>
</dbReference>
<evidence type="ECO:0000256" key="1">
    <source>
        <dbReference type="ARBA" id="ARBA00004123"/>
    </source>
</evidence>
<dbReference type="Pfam" id="PF02362">
    <property type="entry name" value="B3"/>
    <property type="match status" value="2"/>
</dbReference>
<evidence type="ECO:0000256" key="5">
    <source>
        <dbReference type="ARBA" id="ARBA00023242"/>
    </source>
</evidence>
<dbReference type="Gene3D" id="2.40.330.10">
    <property type="entry name" value="DNA-binding pseudobarrel domain"/>
    <property type="match status" value="2"/>
</dbReference>
<gene>
    <name evidence="8" type="primary">LOC104602076</name>
</gene>
<comment type="subcellular location">
    <subcellularLocation>
        <location evidence="1">Nucleus</location>
    </subcellularLocation>
</comment>
<dbReference type="InParanoid" id="A0A1U8AMH9"/>
<dbReference type="eggNOG" id="ENOG502S3WW">
    <property type="taxonomic scope" value="Eukaryota"/>
</dbReference>
<dbReference type="AlphaFoldDB" id="A0A1U8AMH9"/>
<dbReference type="OMA" id="FTIICCE"/>
<reference evidence="8" key="1">
    <citation type="submission" date="2025-08" db="UniProtKB">
        <authorList>
            <consortium name="RefSeq"/>
        </authorList>
    </citation>
    <scope>IDENTIFICATION</scope>
</reference>
<dbReference type="PROSITE" id="PS50863">
    <property type="entry name" value="B3"/>
    <property type="match status" value="2"/>
</dbReference>
<dbReference type="GO" id="GO:0005634">
    <property type="term" value="C:nucleus"/>
    <property type="evidence" value="ECO:0007669"/>
    <property type="project" value="UniProtKB-SubCell"/>
</dbReference>
<dbReference type="GeneID" id="104602076"/>
<evidence type="ECO:0000313" key="7">
    <source>
        <dbReference type="Proteomes" id="UP000189703"/>
    </source>
</evidence>
<dbReference type="PANTHER" id="PTHR31920:SF149">
    <property type="entry name" value="B3 DOMAIN-CONTAINING PROTEIN OS01G0723500-LIKE ISOFORM X1"/>
    <property type="match status" value="1"/>
</dbReference>
<dbReference type="SMART" id="SM01019">
    <property type="entry name" value="B3"/>
    <property type="match status" value="2"/>
</dbReference>
<keyword evidence="4" id="KW-0804">Transcription</keyword>
<evidence type="ECO:0000259" key="6">
    <source>
        <dbReference type="PROSITE" id="PS50863"/>
    </source>
</evidence>
<dbReference type="SUPFAM" id="SSF101936">
    <property type="entry name" value="DNA-binding pseudobarrel domain"/>
    <property type="match status" value="2"/>
</dbReference>
<keyword evidence="7" id="KW-1185">Reference proteome</keyword>
<name>A0A1U8AMH9_NELNU</name>
<dbReference type="InterPro" id="IPR050655">
    <property type="entry name" value="Plant_B3_domain"/>
</dbReference>
<dbReference type="InterPro" id="IPR003340">
    <property type="entry name" value="B3_DNA-bd"/>
</dbReference>
<evidence type="ECO:0000256" key="2">
    <source>
        <dbReference type="ARBA" id="ARBA00023015"/>
    </source>
</evidence>
<dbReference type="GO" id="GO:0003677">
    <property type="term" value="F:DNA binding"/>
    <property type="evidence" value="ECO:0007669"/>
    <property type="project" value="UniProtKB-KW"/>
</dbReference>
<dbReference type="FunCoup" id="A0A1U8AMH9">
    <property type="interactions" value="101"/>
</dbReference>
<feature type="domain" description="TF-B3" evidence="6">
    <location>
        <begin position="29"/>
        <end position="107"/>
    </location>
</feature>
<dbReference type="RefSeq" id="XP_010263946.1">
    <property type="nucleotide sequence ID" value="XM_010265644.1"/>
</dbReference>
<dbReference type="InterPro" id="IPR015300">
    <property type="entry name" value="DNA-bd_pseudobarrel_sf"/>
</dbReference>
<keyword evidence="5" id="KW-0539">Nucleus</keyword>
<sequence length="373" mass="42366">MDCTVANSCRRNRPSFFKVLLRREDFRLLRIPPSFIKHFNGSVPKASILRGPTGKPLHVKVKWVKKQLFFCNGWGRFVKHHSLALGEFLVFRYHGNSKFSVKVYDASACEKEVPSLEVGTQGQSHPYQDQENQIRLIARDIKKEPVADCYTTEENQGRSSMAKHIKKEEIIADSCPRKETQGKILSKKIKKQLIIGSCPKKENQGKPLAKDIKKETIVSGVVNCGYVTGQKRKAVTKARNAAFKAACSYKTEHPHFTIICCESRKYQMTIPKAFAEENVVGRKAKTMLVWDPEGRPWPVMVKKRIDGRVELASGMVQFWKANNIEEGDACIFELKGNSFCVQIFRRKGFGEFIIAAKPAVSTRTTVRRIENSI</sequence>
<keyword evidence="3" id="KW-0238">DNA-binding</keyword>
<dbReference type="Proteomes" id="UP000189703">
    <property type="component" value="Unplaced"/>
</dbReference>
<evidence type="ECO:0000313" key="8">
    <source>
        <dbReference type="RefSeq" id="XP_010263946.1"/>
    </source>
</evidence>
<proteinExistence type="predicted"/>
<evidence type="ECO:0000256" key="3">
    <source>
        <dbReference type="ARBA" id="ARBA00023125"/>
    </source>
</evidence>
<dbReference type="STRING" id="4432.A0A1U8AMH9"/>
<dbReference type="OrthoDB" id="1666376at2759"/>
<dbReference type="CDD" id="cd10017">
    <property type="entry name" value="B3_DNA"/>
    <property type="match status" value="2"/>
</dbReference>
<organism evidence="7 8">
    <name type="scientific">Nelumbo nucifera</name>
    <name type="common">Sacred lotus</name>
    <dbReference type="NCBI Taxonomy" id="4432"/>
    <lineage>
        <taxon>Eukaryota</taxon>
        <taxon>Viridiplantae</taxon>
        <taxon>Streptophyta</taxon>
        <taxon>Embryophyta</taxon>
        <taxon>Tracheophyta</taxon>
        <taxon>Spermatophyta</taxon>
        <taxon>Magnoliopsida</taxon>
        <taxon>Proteales</taxon>
        <taxon>Nelumbonaceae</taxon>
        <taxon>Nelumbo</taxon>
    </lineage>
</organism>
<accession>A0A1U8AMH9</accession>